<evidence type="ECO:0000313" key="2">
    <source>
        <dbReference type="EnsemblMetazoa" id="MESCA002291-PA"/>
    </source>
</evidence>
<protein>
    <recommendedName>
        <fullName evidence="1">RNA-polymerase II-associated protein 3-like C-terminal domain-containing protein</fullName>
    </recommendedName>
</protein>
<proteinExistence type="predicted"/>
<feature type="domain" description="RNA-polymerase II-associated protein 3-like C-terminal" evidence="1">
    <location>
        <begin position="2"/>
        <end position="89"/>
    </location>
</feature>
<organism evidence="2 3">
    <name type="scientific">Megaselia scalaris</name>
    <name type="common">Humpbacked fly</name>
    <name type="synonym">Phora scalaris</name>
    <dbReference type="NCBI Taxonomy" id="36166"/>
    <lineage>
        <taxon>Eukaryota</taxon>
        <taxon>Metazoa</taxon>
        <taxon>Ecdysozoa</taxon>
        <taxon>Arthropoda</taxon>
        <taxon>Hexapoda</taxon>
        <taxon>Insecta</taxon>
        <taxon>Pterygota</taxon>
        <taxon>Neoptera</taxon>
        <taxon>Endopterygota</taxon>
        <taxon>Diptera</taxon>
        <taxon>Brachycera</taxon>
        <taxon>Muscomorpha</taxon>
        <taxon>Platypezoidea</taxon>
        <taxon>Phoridae</taxon>
        <taxon>Megaseliini</taxon>
        <taxon>Megaselia</taxon>
    </lineage>
</organism>
<keyword evidence="3" id="KW-1185">Reference proteome</keyword>
<dbReference type="Proteomes" id="UP000015102">
    <property type="component" value="Unassembled WGS sequence"/>
</dbReference>
<reference evidence="3" key="1">
    <citation type="submission" date="2013-02" db="EMBL/GenBank/DDBJ databases">
        <authorList>
            <person name="Hughes D."/>
        </authorList>
    </citation>
    <scope>NUCLEOTIDE SEQUENCE</scope>
    <source>
        <strain>Durham</strain>
        <strain evidence="3">NC isolate 2 -- Noor lab</strain>
    </source>
</reference>
<dbReference type="Pfam" id="PF13877">
    <property type="entry name" value="RPAP3_C"/>
    <property type="match status" value="1"/>
</dbReference>
<dbReference type="AlphaFoldDB" id="T1GFY8"/>
<dbReference type="STRING" id="36166.T1GFY8"/>
<dbReference type="InterPro" id="IPR025986">
    <property type="entry name" value="RPAP3-like_C"/>
</dbReference>
<dbReference type="EMBL" id="CAQQ02199234">
    <property type="status" value="NOT_ANNOTATED_CDS"/>
    <property type="molecule type" value="Genomic_DNA"/>
</dbReference>
<dbReference type="HOGENOM" id="CLU_2415786_0_0_1"/>
<reference evidence="2" key="2">
    <citation type="submission" date="2015-06" db="UniProtKB">
        <authorList>
            <consortium name="EnsemblMetazoa"/>
        </authorList>
    </citation>
    <scope>IDENTIFICATION</scope>
</reference>
<evidence type="ECO:0000259" key="1">
    <source>
        <dbReference type="Pfam" id="PF13877"/>
    </source>
</evidence>
<dbReference type="EnsemblMetazoa" id="MESCA002291-RA">
    <property type="protein sequence ID" value="MESCA002291-PA"/>
    <property type="gene ID" value="MESCA002291"/>
</dbReference>
<sequence length="92" mass="10581">MPPKSTAEFHANWKDLSLENKFKYLKSIEIQKLTNILGTGFESVHLTEILSILSTFYVEEKLEPQKVLREICKHENIGILALFMDGKDKDGE</sequence>
<evidence type="ECO:0000313" key="3">
    <source>
        <dbReference type="Proteomes" id="UP000015102"/>
    </source>
</evidence>
<name>T1GFY8_MEGSC</name>
<accession>T1GFY8</accession>